<gene>
    <name evidence="1" type="ORF">F8M41_021244</name>
</gene>
<comment type="caution">
    <text evidence="1">The sequence shown here is derived from an EMBL/GenBank/DDBJ whole genome shotgun (WGS) entry which is preliminary data.</text>
</comment>
<protein>
    <submittedName>
        <fullName evidence="1">E3 ubiquitin-protein ligase RAD18</fullName>
    </submittedName>
</protein>
<organism evidence="1 2">
    <name type="scientific">Gigaspora margarita</name>
    <dbReference type="NCBI Taxonomy" id="4874"/>
    <lineage>
        <taxon>Eukaryota</taxon>
        <taxon>Fungi</taxon>
        <taxon>Fungi incertae sedis</taxon>
        <taxon>Mucoromycota</taxon>
        <taxon>Glomeromycotina</taxon>
        <taxon>Glomeromycetes</taxon>
        <taxon>Diversisporales</taxon>
        <taxon>Gigasporaceae</taxon>
        <taxon>Gigaspora</taxon>
    </lineage>
</organism>
<evidence type="ECO:0000313" key="1">
    <source>
        <dbReference type="EMBL" id="KAF0494465.1"/>
    </source>
</evidence>
<reference evidence="1 2" key="1">
    <citation type="journal article" date="2019" name="Environ. Microbiol.">
        <title>At the nexus of three kingdoms: the genome of the mycorrhizal fungus Gigaspora margarita provides insights into plant, endobacterial and fungal interactions.</title>
        <authorList>
            <person name="Venice F."/>
            <person name="Ghignone S."/>
            <person name="Salvioli di Fossalunga A."/>
            <person name="Amselem J."/>
            <person name="Novero M."/>
            <person name="Xianan X."/>
            <person name="Sedzielewska Toro K."/>
            <person name="Morin E."/>
            <person name="Lipzen A."/>
            <person name="Grigoriev I.V."/>
            <person name="Henrissat B."/>
            <person name="Martin F.M."/>
            <person name="Bonfante P."/>
        </authorList>
    </citation>
    <scope>NUCLEOTIDE SEQUENCE [LARGE SCALE GENOMIC DNA]</scope>
    <source>
        <strain evidence="1 2">BEG34</strain>
    </source>
</reference>
<dbReference type="OrthoDB" id="2401297at2759"/>
<dbReference type="AlphaFoldDB" id="A0A8H4EJ84"/>
<proteinExistence type="predicted"/>
<name>A0A8H4EJ84_GIGMA</name>
<sequence length="397" mass="46432">MTPFLIPEVLREILLHIANPCELSGTYSIEGLRALYPFIFVNRQWCRIAIPILWSQPFLFGKEFDYIPIISMYLKCLENQDIKSLLDQGIDISLMTDYNQMQLGVENKKPMFNYPGFLRVLYYEQMINAIGHWCAELDDIMEQQQPEQEQQQPDCDNYFTDEEDEENNENNVMLFNNAEEIIMKTLLQLCLKYGSRLYGLHINPETLDETNDEMYEILLTDDQLKDLVSPVRSLHIYARVTKIKLYKMLTQRCHKIEHLYLSDLWARHCGKEIVISLGKAITSLISSQNALVSFSLTSCKAYTRVFIPPLKLHSSTLRYIRFDKVDFKGCDPWHSIAECRNIELLEVFQCRNLEEEMVGPVTKARFGKHFEVSNKQCRNVPPPLYIFPKLTTCLVCY</sequence>
<keyword evidence="2" id="KW-1185">Reference proteome</keyword>
<dbReference type="EMBL" id="WTPW01000614">
    <property type="protein sequence ID" value="KAF0494465.1"/>
    <property type="molecule type" value="Genomic_DNA"/>
</dbReference>
<dbReference type="SUPFAM" id="SSF52047">
    <property type="entry name" value="RNI-like"/>
    <property type="match status" value="1"/>
</dbReference>
<dbReference type="Proteomes" id="UP000439903">
    <property type="component" value="Unassembled WGS sequence"/>
</dbReference>
<evidence type="ECO:0000313" key="2">
    <source>
        <dbReference type="Proteomes" id="UP000439903"/>
    </source>
</evidence>
<accession>A0A8H4EJ84</accession>